<organism evidence="8 9">
    <name type="scientific">Aquarana catesbeiana</name>
    <name type="common">American bullfrog</name>
    <name type="synonym">Rana catesbeiana</name>
    <dbReference type="NCBI Taxonomy" id="8400"/>
    <lineage>
        <taxon>Eukaryota</taxon>
        <taxon>Metazoa</taxon>
        <taxon>Chordata</taxon>
        <taxon>Craniata</taxon>
        <taxon>Vertebrata</taxon>
        <taxon>Euteleostomi</taxon>
        <taxon>Amphibia</taxon>
        <taxon>Batrachia</taxon>
        <taxon>Anura</taxon>
        <taxon>Neobatrachia</taxon>
        <taxon>Ranoidea</taxon>
        <taxon>Ranidae</taxon>
        <taxon>Aquarana</taxon>
    </lineage>
</organism>
<keyword evidence="6" id="KW-1015">Disulfide bond</keyword>
<keyword evidence="4" id="KW-0285">Flavoprotein</keyword>
<keyword evidence="3" id="KW-0964">Secreted</keyword>
<dbReference type="GO" id="GO:0009063">
    <property type="term" value="P:amino acid catabolic process"/>
    <property type="evidence" value="ECO:0007669"/>
    <property type="project" value="TreeGrafter"/>
</dbReference>
<dbReference type="InterPro" id="IPR036188">
    <property type="entry name" value="FAD/NAD-bd_sf"/>
</dbReference>
<dbReference type="InterPro" id="IPR002937">
    <property type="entry name" value="Amino_oxidase"/>
</dbReference>
<evidence type="ECO:0000313" key="9">
    <source>
        <dbReference type="Proteomes" id="UP000228934"/>
    </source>
</evidence>
<feature type="domain" description="Amine oxidase" evidence="7">
    <location>
        <begin position="174"/>
        <end position="447"/>
    </location>
</feature>
<evidence type="ECO:0000256" key="4">
    <source>
        <dbReference type="ARBA" id="ARBA00022630"/>
    </source>
</evidence>
<dbReference type="Gene3D" id="3.50.50.60">
    <property type="entry name" value="FAD/NAD(P)-binding domain"/>
    <property type="match status" value="1"/>
</dbReference>
<sequence length="457" mass="51783">MYKTYDEPRKRRFNSSFCLIPSVRELLCEGLLCEGLVYTRSGFPTTSEVGGKFENLLSNICGRKFRQQMFDGAYTRLDFPTTSSHRTFPDGKSDCVYAALKFALILYGFVNLEAKLSNRRYTSEEAYTFLSITDESEEEVTYLSDSGSVFEPIDSSSTLTDSSDDEVVVHAKQILFGYSIAWPCNYQLKQRSAKLLWLDEITGGFDQLPLALAKYLGNVIRLKSTVVKVRRNEKSVIVYYRKDRTTPPTSIIADYVIITSTAKATKRIKFSPPLSNEKDFALGNIHYASATKILLGCSESFWEKDGIVGGRSITDRPSRYIYYPSHNFTGGRGVLLASYTLSDESSFFLSLSDEECIDIVFEDLAAIHLRPEEELRRLCPKTVVKRWSLDSYSMGAFAHFIPYQYSNLFEYLAQPEGRIYFAGEHTSAPHGWIDTAIKTGLKAARAVHRDANTFLHR</sequence>
<protein>
    <recommendedName>
        <fullName evidence="7">Amine oxidase domain-containing protein</fullName>
    </recommendedName>
</protein>
<evidence type="ECO:0000256" key="2">
    <source>
        <dbReference type="ARBA" id="ARBA00004613"/>
    </source>
</evidence>
<dbReference type="InterPro" id="IPR050281">
    <property type="entry name" value="Flavin_monoamine_oxidase"/>
</dbReference>
<keyword evidence="9" id="KW-1185">Reference proteome</keyword>
<dbReference type="PANTHER" id="PTHR10742">
    <property type="entry name" value="FLAVIN MONOAMINE OXIDASE"/>
    <property type="match status" value="1"/>
</dbReference>
<comment type="cofactor">
    <cofactor evidence="1">
        <name>FAD</name>
        <dbReference type="ChEBI" id="CHEBI:57692"/>
    </cofactor>
</comment>
<evidence type="ECO:0000256" key="5">
    <source>
        <dbReference type="ARBA" id="ARBA00022827"/>
    </source>
</evidence>
<dbReference type="SUPFAM" id="SSF54373">
    <property type="entry name" value="FAD-linked reductases, C-terminal domain"/>
    <property type="match status" value="1"/>
</dbReference>
<accession>A0A2G9RCB4</accession>
<proteinExistence type="predicted"/>
<reference evidence="9" key="1">
    <citation type="journal article" date="2017" name="Nat. Commun.">
        <title>The North American bullfrog draft genome provides insight into hormonal regulation of long noncoding RNA.</title>
        <authorList>
            <person name="Hammond S.A."/>
            <person name="Warren R.L."/>
            <person name="Vandervalk B.P."/>
            <person name="Kucuk E."/>
            <person name="Khan H."/>
            <person name="Gibb E.A."/>
            <person name="Pandoh P."/>
            <person name="Kirk H."/>
            <person name="Zhao Y."/>
            <person name="Jones M."/>
            <person name="Mungall A.J."/>
            <person name="Coope R."/>
            <person name="Pleasance S."/>
            <person name="Moore R.A."/>
            <person name="Holt R.A."/>
            <person name="Round J.M."/>
            <person name="Ohora S."/>
            <person name="Walle B.V."/>
            <person name="Veldhoen N."/>
            <person name="Helbing C.C."/>
            <person name="Birol I."/>
        </authorList>
    </citation>
    <scope>NUCLEOTIDE SEQUENCE [LARGE SCALE GENOMIC DNA]</scope>
</reference>
<dbReference type="Proteomes" id="UP000228934">
    <property type="component" value="Unassembled WGS sequence"/>
</dbReference>
<dbReference type="Pfam" id="PF01593">
    <property type="entry name" value="Amino_oxidase"/>
    <property type="match status" value="1"/>
</dbReference>
<dbReference type="Gene3D" id="3.30.70.2100">
    <property type="match status" value="1"/>
</dbReference>
<dbReference type="Gene3D" id="1.10.10.1620">
    <property type="match status" value="1"/>
</dbReference>
<name>A0A2G9RCB4_AQUCT</name>
<dbReference type="EMBL" id="KV947030">
    <property type="protein sequence ID" value="PIO25415.1"/>
    <property type="molecule type" value="Genomic_DNA"/>
</dbReference>
<evidence type="ECO:0000256" key="3">
    <source>
        <dbReference type="ARBA" id="ARBA00022525"/>
    </source>
</evidence>
<dbReference type="AlphaFoldDB" id="A0A2G9RCB4"/>
<keyword evidence="5" id="KW-0274">FAD</keyword>
<dbReference type="GO" id="GO:0001716">
    <property type="term" value="F:L-amino-acid oxidase activity"/>
    <property type="evidence" value="ECO:0007669"/>
    <property type="project" value="TreeGrafter"/>
</dbReference>
<evidence type="ECO:0000256" key="6">
    <source>
        <dbReference type="ARBA" id="ARBA00023157"/>
    </source>
</evidence>
<evidence type="ECO:0000256" key="1">
    <source>
        <dbReference type="ARBA" id="ARBA00001974"/>
    </source>
</evidence>
<dbReference type="GO" id="GO:0005576">
    <property type="term" value="C:extracellular region"/>
    <property type="evidence" value="ECO:0007669"/>
    <property type="project" value="UniProtKB-SubCell"/>
</dbReference>
<evidence type="ECO:0000259" key="7">
    <source>
        <dbReference type="Pfam" id="PF01593"/>
    </source>
</evidence>
<dbReference type="SUPFAM" id="SSF51905">
    <property type="entry name" value="FAD/NAD(P)-binding domain"/>
    <property type="match status" value="1"/>
</dbReference>
<comment type="subcellular location">
    <subcellularLocation>
        <location evidence="2">Secreted</location>
    </subcellularLocation>
</comment>
<dbReference type="OrthoDB" id="5046242at2759"/>
<evidence type="ECO:0000313" key="8">
    <source>
        <dbReference type="EMBL" id="PIO25415.1"/>
    </source>
</evidence>
<dbReference type="PANTHER" id="PTHR10742:SF355">
    <property type="entry name" value="AMINE OXIDASE"/>
    <property type="match status" value="1"/>
</dbReference>
<gene>
    <name evidence="8" type="ORF">AB205_0147090</name>
</gene>